<dbReference type="Pfam" id="PF04983">
    <property type="entry name" value="RNA_pol_Rpb1_3"/>
    <property type="match status" value="1"/>
</dbReference>
<keyword evidence="2 7" id="KW-0808">Transferase</keyword>
<dbReference type="Proteomes" id="UP000321561">
    <property type="component" value="Chromosome"/>
</dbReference>
<dbReference type="InterPro" id="IPR007066">
    <property type="entry name" value="RNA_pol_Rpb1_3"/>
</dbReference>
<feature type="binding site" evidence="7">
    <location>
        <position position="451"/>
    </location>
    <ligand>
        <name>Mg(2+)</name>
        <dbReference type="ChEBI" id="CHEBI:18420"/>
    </ligand>
</feature>
<dbReference type="NCBIfam" id="TIGR02386">
    <property type="entry name" value="rpoC_TIGR"/>
    <property type="match status" value="1"/>
</dbReference>
<dbReference type="GO" id="GO:0000428">
    <property type="term" value="C:DNA-directed RNA polymerase complex"/>
    <property type="evidence" value="ECO:0007669"/>
    <property type="project" value="UniProtKB-KW"/>
</dbReference>
<dbReference type="GO" id="GO:0003899">
    <property type="term" value="F:DNA-directed RNA polymerase activity"/>
    <property type="evidence" value="ECO:0007669"/>
    <property type="project" value="UniProtKB-UniRule"/>
</dbReference>
<feature type="binding site" evidence="7">
    <location>
        <position position="59"/>
    </location>
    <ligand>
        <name>Zn(2+)</name>
        <dbReference type="ChEBI" id="CHEBI:29105"/>
        <label>1</label>
    </ligand>
</feature>
<dbReference type="OrthoDB" id="9815296at2"/>
<evidence type="ECO:0000256" key="4">
    <source>
        <dbReference type="ARBA" id="ARBA00022723"/>
    </source>
</evidence>
<evidence type="ECO:0000259" key="9">
    <source>
        <dbReference type="SMART" id="SM00663"/>
    </source>
</evidence>
<dbReference type="InterPro" id="IPR006592">
    <property type="entry name" value="RNA_pol_N"/>
</dbReference>
<dbReference type="InterPro" id="IPR007083">
    <property type="entry name" value="RNA_pol_Rpb1_4"/>
</dbReference>
<keyword evidence="1 7" id="KW-0240">DNA-directed RNA polymerase</keyword>
<dbReference type="InterPro" id="IPR042102">
    <property type="entry name" value="RNA_pol_Rpb1_3_sf"/>
</dbReference>
<protein>
    <recommendedName>
        <fullName evidence="7">DNA-directed RNA polymerase subunit beta'</fullName>
        <shortName evidence="7">RNAP subunit beta'</shortName>
        <ecNumber evidence="7">2.7.7.6</ecNumber>
    </recommendedName>
    <alternativeName>
        <fullName evidence="7">RNA polymerase subunit beta'</fullName>
    </alternativeName>
    <alternativeName>
        <fullName evidence="7">Transcriptase subunit beta'</fullName>
    </alternativeName>
</protein>
<feature type="binding site" evidence="7">
    <location>
        <position position="855"/>
    </location>
    <ligand>
        <name>Zn(2+)</name>
        <dbReference type="ChEBI" id="CHEBI:29105"/>
        <label>2</label>
    </ligand>
</feature>
<dbReference type="Gene3D" id="2.40.50.100">
    <property type="match status" value="3"/>
</dbReference>
<evidence type="ECO:0000256" key="3">
    <source>
        <dbReference type="ARBA" id="ARBA00022695"/>
    </source>
</evidence>
<dbReference type="GO" id="GO:0008270">
    <property type="term" value="F:zinc ion binding"/>
    <property type="evidence" value="ECO:0007669"/>
    <property type="project" value="UniProtKB-UniRule"/>
</dbReference>
<evidence type="ECO:0000313" key="10">
    <source>
        <dbReference type="EMBL" id="BBM58736.1"/>
    </source>
</evidence>
<dbReference type="Gene3D" id="1.10.132.30">
    <property type="match status" value="1"/>
</dbReference>
<dbReference type="CDD" id="cd01609">
    <property type="entry name" value="RNAP_beta'_N"/>
    <property type="match status" value="1"/>
</dbReference>
<dbReference type="SMART" id="SM00663">
    <property type="entry name" value="RPOLA_N"/>
    <property type="match status" value="1"/>
</dbReference>
<comment type="cofactor">
    <cofactor evidence="7">
        <name>Mg(2+)</name>
        <dbReference type="ChEBI" id="CHEBI:18420"/>
    </cofactor>
    <text evidence="7">Binds 1 Mg(2+) ion per subunit.</text>
</comment>
<sequence>MSIRDFDSIQIKLASPEKILEWSYGEITKAETINYRTLKPEMDGLFCERIFGPSKDYECACGKYKRMRYKGMVCEKCGVEVTTSKVRRERMGHIKLATPIAHIWYSKGTPNKMSLLLGISTKELESVLYFSRYIVTDPGETGLQKGEILTEREYKLYENQFKNEFTAKMGAEGVLALLEEIDLFELEKTLQGEMDTEHSTQKRRKVIKRLKVVRDLIEAGNRPEWMILTVLPVIPADLRPMVQLDGGRFATSDLNDLYRRVINRNIRLKKLMSIKAPEIVIKNEKRMLQEAVDALIDNGRRGKPVVTQNNRELKSLSDMLKGKQGRFRQNLLGKRVDYSGRSVIVVGPNLKMNQCGLPKKMALELYKPFLMRELVKRELASNIKVAKKMVEEEDENVWELIEEIIKNHPVLLNRAPTLHRLSIQAFEPTLIEGKAIRLHPLVCSAFNADFDGDQMAVHLVLSQEAQMEAKLLMLATNNIIAPSSGRPIAVPSQDMVMGCYYMTKERKGVKGEGKSFSNKNQLITAYQNGQVAVHALVNVRIDGQTIQTTPGRLMFNTMLPKEVRDYTKTFGKGELGKLIAELYKKFGFEKTSELLDKIKEFGFHYGTLAGITVGIEDLEIPESKKAILEKAENEVAEIEEQYKSGEIIDAERYRRTVAIWDEAVSKVTKEMMDNLDEFNPVYMMANSGARGSIAQMRQLGGMRGLMADTQGRIIEMPIKANFREGLNILEFFMSSHGARKGLADTALRTADSGYLTRRLVDISHEVIVNHDDCGCEHGIVVSDLMDAGEVIEKLSERIYGRNLATDLIHEGKVIAKRNTLITDDLIKKIEELDIREVEIRTPLTCKLEKGVCKKCYGLDLSNHKEILKGEAVGVIAAQSIGEPGTQLTMRTFHTGGVATAASVQSDYKADVSGKVKLKDISILVNDEGKEIVVSQNGRVIIGKHRYEVPSGSTLHVKDGDSVKKGKVLVEFDPYQIPIITSVAGKVEFRDIYVKENIDVKYGVTEKVAIKPVESNDVNPRIIIYTKGDKKVEYAVPYGAYLMVSEGETVKKGQIITKILKTGEGNKDITGGLPRVQELFEARNPRGKAILSEVAGRVVFSDKKKKGMRLILIEDPETGELIQEYTVPVGEHLVVTNEMLIEKGAKITDGPVSPHDILKIKGLVEAQQFILESVQQVYREQGVAVNDKHIEIIVKQMFQKIKVKEAGDSLFLEDELIDKKIVERENEILISKGKRPATYEPVIQGITKAAVNTESFISAASFQETTKVLANAAVEGKTDRLEGLKENVIIGKKVPGGTGFNDYKYLDAVLKNDIVEEEAVETEVEVDGEKVEVTETLGALKDNPNEIIETIEETAEVE</sequence>
<dbReference type="InterPro" id="IPR007081">
    <property type="entry name" value="RNA_pol_Rpb1_5"/>
</dbReference>
<comment type="subunit">
    <text evidence="7">The RNAP catalytic core consists of 2 alpha, 1 beta, 1 beta' and 1 omega subunit. When a sigma factor is associated with the core the holoenzyme is formed, which can initiate transcription.</text>
</comment>
<dbReference type="InterPro" id="IPR038120">
    <property type="entry name" value="Rpb1_funnel_sf"/>
</dbReference>
<dbReference type="Pfam" id="PF04998">
    <property type="entry name" value="RNA_pol_Rpb1_5"/>
    <property type="match status" value="1"/>
</dbReference>
<dbReference type="GO" id="GO:0000287">
    <property type="term" value="F:magnesium ion binding"/>
    <property type="evidence" value="ECO:0007669"/>
    <property type="project" value="UniProtKB-UniRule"/>
</dbReference>
<dbReference type="InterPro" id="IPR007080">
    <property type="entry name" value="RNA_pol_Rpb1_1"/>
</dbReference>
<evidence type="ECO:0000256" key="8">
    <source>
        <dbReference type="RuleBase" id="RU004279"/>
    </source>
</evidence>
<dbReference type="KEGG" id="lhg:JMUB5056_0317"/>
<gene>
    <name evidence="7" type="primary">rpoC</name>
    <name evidence="10" type="ORF">JMUB5056_0317</name>
</gene>
<dbReference type="RefSeq" id="WP_147004884.1">
    <property type="nucleotide sequence ID" value="NZ_AP019846.1"/>
</dbReference>
<dbReference type="InterPro" id="IPR012754">
    <property type="entry name" value="DNA-dir_RpoC_beta_prime_bact"/>
</dbReference>
<keyword evidence="4 7" id="KW-0479">Metal-binding</keyword>
<keyword evidence="3 7" id="KW-0548">Nucleotidyltransferase</keyword>
<feature type="domain" description="RNA polymerase N-terminal" evidence="9">
    <location>
        <begin position="224"/>
        <end position="503"/>
    </location>
</feature>
<feature type="binding site" evidence="7">
    <location>
        <position position="77"/>
    </location>
    <ligand>
        <name>Zn(2+)</name>
        <dbReference type="ChEBI" id="CHEBI:29105"/>
        <label>1</label>
    </ligand>
</feature>
<dbReference type="InterPro" id="IPR011054">
    <property type="entry name" value="Rudment_hybrid_motif"/>
</dbReference>
<dbReference type="Gene3D" id="1.10.274.100">
    <property type="entry name" value="RNA polymerase Rpb1, domain 3"/>
    <property type="match status" value="2"/>
</dbReference>
<accession>A0A510L4K0</accession>
<dbReference type="PANTHER" id="PTHR19376">
    <property type="entry name" value="DNA-DIRECTED RNA POLYMERASE"/>
    <property type="match status" value="1"/>
</dbReference>
<feature type="binding site" evidence="7">
    <location>
        <position position="773"/>
    </location>
    <ligand>
        <name>Zn(2+)</name>
        <dbReference type="ChEBI" id="CHEBI:29105"/>
        <label>2</label>
    </ligand>
</feature>
<dbReference type="SUPFAM" id="SSF64484">
    <property type="entry name" value="beta and beta-prime subunits of DNA dependent RNA-polymerase"/>
    <property type="match status" value="1"/>
</dbReference>
<dbReference type="EMBL" id="AP019846">
    <property type="protein sequence ID" value="BBM58736.1"/>
    <property type="molecule type" value="Genomic_DNA"/>
</dbReference>
<dbReference type="HAMAP" id="MF_01322">
    <property type="entry name" value="RNApol_bact_RpoC"/>
    <property type="match status" value="1"/>
</dbReference>
<keyword evidence="5 7" id="KW-0804">Transcription</keyword>
<dbReference type="Pfam" id="PF00623">
    <property type="entry name" value="RNA_pol_Rpb1_2"/>
    <property type="match status" value="1"/>
</dbReference>
<dbReference type="InterPro" id="IPR045867">
    <property type="entry name" value="DNA-dir_RpoC_beta_prime"/>
</dbReference>
<feature type="binding site" evidence="7">
    <location>
        <position position="74"/>
    </location>
    <ligand>
        <name>Zn(2+)</name>
        <dbReference type="ChEBI" id="CHEBI:29105"/>
        <label>1</label>
    </ligand>
</feature>
<dbReference type="CDD" id="cd02655">
    <property type="entry name" value="RNAP_beta'_C"/>
    <property type="match status" value="1"/>
</dbReference>
<reference evidence="10 11" key="1">
    <citation type="submission" date="2019-07" db="EMBL/GenBank/DDBJ databases">
        <title>Complete Genome Sequence of Leptotrichia hongkongensis Strain JMUB5056.</title>
        <authorList>
            <person name="Watanabe S."/>
            <person name="Cui L."/>
        </authorList>
    </citation>
    <scope>NUCLEOTIDE SEQUENCE [LARGE SCALE GENOMIC DNA]</scope>
    <source>
        <strain evidence="10 11">JMUB5056</strain>
    </source>
</reference>
<dbReference type="Pfam" id="PF04997">
    <property type="entry name" value="RNA_pol_Rpb1_1"/>
    <property type="match status" value="1"/>
</dbReference>
<proteinExistence type="inferred from homology"/>
<name>A0A510L4K0_9FUSO</name>
<organism evidence="10 11">
    <name type="scientific">Leptotrichia hongkongensis</name>
    <dbReference type="NCBI Taxonomy" id="554406"/>
    <lineage>
        <taxon>Bacteria</taxon>
        <taxon>Fusobacteriati</taxon>
        <taxon>Fusobacteriota</taxon>
        <taxon>Fusobacteriia</taxon>
        <taxon>Fusobacteriales</taxon>
        <taxon>Leptotrichiaceae</taxon>
        <taxon>Leptotrichia</taxon>
    </lineage>
</organism>
<dbReference type="GO" id="GO:0006351">
    <property type="term" value="P:DNA-templated transcription"/>
    <property type="evidence" value="ECO:0007669"/>
    <property type="project" value="UniProtKB-UniRule"/>
</dbReference>
<feature type="binding site" evidence="7">
    <location>
        <position position="61"/>
    </location>
    <ligand>
        <name>Zn(2+)</name>
        <dbReference type="ChEBI" id="CHEBI:29105"/>
        <label>1</label>
    </ligand>
</feature>
<evidence type="ECO:0000256" key="2">
    <source>
        <dbReference type="ARBA" id="ARBA00022679"/>
    </source>
</evidence>
<dbReference type="Gene3D" id="4.10.860.120">
    <property type="entry name" value="RNA polymerase II, clamp domain"/>
    <property type="match status" value="1"/>
</dbReference>
<dbReference type="Gene3D" id="1.10.40.90">
    <property type="match status" value="1"/>
</dbReference>
<feature type="binding site" evidence="7">
    <location>
        <position position="453"/>
    </location>
    <ligand>
        <name>Mg(2+)</name>
        <dbReference type="ChEBI" id="CHEBI:18420"/>
    </ligand>
</feature>
<dbReference type="Pfam" id="PF05000">
    <property type="entry name" value="RNA_pol_Rpb1_4"/>
    <property type="match status" value="1"/>
</dbReference>
<keyword evidence="7" id="KW-0862">Zinc</keyword>
<comment type="function">
    <text evidence="7 8">DNA-dependent RNA polymerase catalyzes the transcription of DNA into RNA using the four ribonucleoside triphosphates as substrates.</text>
</comment>
<comment type="cofactor">
    <cofactor evidence="7">
        <name>Zn(2+)</name>
        <dbReference type="ChEBI" id="CHEBI:29105"/>
    </cofactor>
    <text evidence="7">Binds 2 Zn(2+) ions per subunit.</text>
</comment>
<evidence type="ECO:0000256" key="7">
    <source>
        <dbReference type="HAMAP-Rule" id="MF_01322"/>
    </source>
</evidence>
<dbReference type="Gene3D" id="2.40.40.20">
    <property type="match status" value="1"/>
</dbReference>
<comment type="catalytic activity">
    <reaction evidence="6 7 8">
        <text>RNA(n) + a ribonucleoside 5'-triphosphate = RNA(n+1) + diphosphate</text>
        <dbReference type="Rhea" id="RHEA:21248"/>
        <dbReference type="Rhea" id="RHEA-COMP:14527"/>
        <dbReference type="Rhea" id="RHEA-COMP:17342"/>
        <dbReference type="ChEBI" id="CHEBI:33019"/>
        <dbReference type="ChEBI" id="CHEBI:61557"/>
        <dbReference type="ChEBI" id="CHEBI:140395"/>
        <dbReference type="EC" id="2.7.7.6"/>
    </reaction>
</comment>
<keyword evidence="7" id="KW-0460">Magnesium</keyword>
<dbReference type="InterPro" id="IPR000722">
    <property type="entry name" value="RNA_pol_asu"/>
</dbReference>
<dbReference type="EC" id="2.7.7.6" evidence="7"/>
<feature type="binding site" evidence="7">
    <location>
        <position position="852"/>
    </location>
    <ligand>
        <name>Zn(2+)</name>
        <dbReference type="ChEBI" id="CHEBI:29105"/>
        <label>2</label>
    </ligand>
</feature>
<dbReference type="Gene3D" id="1.10.150.390">
    <property type="match status" value="1"/>
</dbReference>
<dbReference type="InterPro" id="IPR044893">
    <property type="entry name" value="RNA_pol_Rpb1_clamp_domain"/>
</dbReference>
<dbReference type="Gene3D" id="1.10.1790.20">
    <property type="match status" value="1"/>
</dbReference>
<feature type="binding site" evidence="7">
    <location>
        <position position="845"/>
    </location>
    <ligand>
        <name>Zn(2+)</name>
        <dbReference type="ChEBI" id="CHEBI:29105"/>
        <label>2</label>
    </ligand>
</feature>
<dbReference type="SUPFAM" id="SSF51246">
    <property type="entry name" value="Rudiment single hybrid motif"/>
    <property type="match status" value="1"/>
</dbReference>
<comment type="similarity">
    <text evidence="7 8">Belongs to the RNA polymerase beta' chain family.</text>
</comment>
<feature type="binding site" evidence="7">
    <location>
        <position position="449"/>
    </location>
    <ligand>
        <name>Mg(2+)</name>
        <dbReference type="ChEBI" id="CHEBI:18420"/>
    </ligand>
</feature>
<dbReference type="PANTHER" id="PTHR19376:SF54">
    <property type="entry name" value="DNA-DIRECTED RNA POLYMERASE SUBUNIT BETA"/>
    <property type="match status" value="1"/>
</dbReference>
<evidence type="ECO:0000256" key="5">
    <source>
        <dbReference type="ARBA" id="ARBA00023163"/>
    </source>
</evidence>
<dbReference type="GO" id="GO:0003677">
    <property type="term" value="F:DNA binding"/>
    <property type="evidence" value="ECO:0007669"/>
    <property type="project" value="UniProtKB-UniRule"/>
</dbReference>
<evidence type="ECO:0000313" key="11">
    <source>
        <dbReference type="Proteomes" id="UP000321561"/>
    </source>
</evidence>
<evidence type="ECO:0000256" key="6">
    <source>
        <dbReference type="ARBA" id="ARBA00048552"/>
    </source>
</evidence>
<evidence type="ECO:0000256" key="1">
    <source>
        <dbReference type="ARBA" id="ARBA00022478"/>
    </source>
</evidence>